<dbReference type="RefSeq" id="WP_009374413.1">
    <property type="nucleotide sequence ID" value="NZ_CAACXN010000005.1"/>
</dbReference>
<reference evidence="5 8" key="4">
    <citation type="submission" date="2019-02" db="EMBL/GenBank/DDBJ databases">
        <authorList>
            <consortium name="Pathogen Informatics"/>
        </authorList>
    </citation>
    <scope>NUCLEOTIDE SEQUENCE [LARGE SCALE GENOMIC DNA]</scope>
    <source>
        <strain evidence="5 8">3012STDY7078520</strain>
    </source>
</reference>
<evidence type="ECO:0000313" key="4">
    <source>
        <dbReference type="EMBL" id="QPS32238.1"/>
    </source>
</evidence>
<dbReference type="EMBL" id="NCWY01000019">
    <property type="protein sequence ID" value="PAK93119.1"/>
    <property type="molecule type" value="Genomic_DNA"/>
</dbReference>
<evidence type="ECO:0000313" key="2">
    <source>
        <dbReference type="EMBL" id="KZE18398.1"/>
    </source>
</evidence>
<organism evidence="3 7">
    <name type="scientific">Brevibacterium casei</name>
    <dbReference type="NCBI Taxonomy" id="33889"/>
    <lineage>
        <taxon>Bacteria</taxon>
        <taxon>Bacillati</taxon>
        <taxon>Actinomycetota</taxon>
        <taxon>Actinomycetes</taxon>
        <taxon>Micrococcales</taxon>
        <taxon>Brevibacteriaceae</taxon>
        <taxon>Brevibacterium</taxon>
    </lineage>
</organism>
<dbReference type="AlphaFoldDB" id="A0A165DXT9"/>
<reference evidence="6" key="1">
    <citation type="submission" date="2016-01" db="EMBL/GenBank/DDBJ databases">
        <title>Draft genome of Chromobacterium sp. F49.</title>
        <authorList>
            <person name="Hong K.W."/>
        </authorList>
    </citation>
    <scope>NUCLEOTIDE SEQUENCE [LARGE SCALE GENOMIC DNA]</scope>
    <source>
        <strain evidence="6">M40</strain>
    </source>
</reference>
<accession>A0A165DXT9</accession>
<dbReference type="STRING" id="33889.AVW13_12570"/>
<dbReference type="Proteomes" id="UP000386281">
    <property type="component" value="Unassembled WGS sequence"/>
</dbReference>
<feature type="region of interest" description="Disordered" evidence="1">
    <location>
        <begin position="1"/>
        <end position="60"/>
    </location>
</feature>
<reference evidence="4 9" key="5">
    <citation type="submission" date="2020-12" db="EMBL/GenBank/DDBJ databases">
        <title>FDA dAtabase for Regulatory Grade micrObial Sequences (FDA-ARGOS): Supporting development and validation of Infectious Disease Dx tests.</title>
        <authorList>
            <person name="Sproer C."/>
            <person name="Gronow S."/>
            <person name="Severitt S."/>
            <person name="Schroder I."/>
            <person name="Tallon L."/>
            <person name="Sadzewicz L."/>
            <person name="Zhao X."/>
            <person name="Boylan J."/>
            <person name="Ott S."/>
            <person name="Bowen H."/>
            <person name="Vavikolanu K."/>
            <person name="Mehta A."/>
            <person name="Aluvathingal J."/>
            <person name="Nadendla S."/>
            <person name="Lowell S."/>
            <person name="Myers T."/>
            <person name="Yan Y."/>
            <person name="Sichtig H."/>
        </authorList>
    </citation>
    <scope>NUCLEOTIDE SEQUENCE [LARGE SCALE GENOMIC DNA]</scope>
    <source>
        <strain evidence="4 9">FDAARGOS_902</strain>
    </source>
</reference>
<evidence type="ECO:0000313" key="7">
    <source>
        <dbReference type="Proteomes" id="UP000216867"/>
    </source>
</evidence>
<evidence type="ECO:0000313" key="9">
    <source>
        <dbReference type="Proteomes" id="UP000594979"/>
    </source>
</evidence>
<dbReference type="EMBL" id="CAACXN010000005">
    <property type="protein sequence ID" value="VEW10307.1"/>
    <property type="molecule type" value="Genomic_DNA"/>
</dbReference>
<dbReference type="Proteomes" id="UP000594979">
    <property type="component" value="Chromosome"/>
</dbReference>
<reference evidence="2" key="2">
    <citation type="submission" date="2016-01" db="EMBL/GenBank/DDBJ databases">
        <authorList>
            <person name="Hong K.W."/>
        </authorList>
    </citation>
    <scope>NUCLEOTIDE SEQUENCE</scope>
    <source>
        <strain evidence="2">M40</strain>
    </source>
</reference>
<proteinExistence type="predicted"/>
<reference evidence="3 7" key="3">
    <citation type="submission" date="2017-04" db="EMBL/GenBank/DDBJ databases">
        <title>Kefir bacterial isolates.</title>
        <authorList>
            <person name="Kim Y."/>
            <person name="Blasche S."/>
            <person name="Patil K.R."/>
        </authorList>
    </citation>
    <scope>NUCLEOTIDE SEQUENCE [LARGE SCALE GENOMIC DNA]</scope>
    <source>
        <strain evidence="3 7">OG2</strain>
    </source>
</reference>
<sequence length="60" mass="6215">MGFDDLTNKAKDAVNSDKGEEISDQGLDKASDAANNLSGGKFEDQINQGRDGADGAIGNQ</sequence>
<dbReference type="GeneID" id="99772202"/>
<feature type="compositionally biased region" description="Basic and acidic residues" evidence="1">
    <location>
        <begin position="1"/>
        <end position="31"/>
    </location>
</feature>
<evidence type="ECO:0000256" key="1">
    <source>
        <dbReference type="SAM" id="MobiDB-lite"/>
    </source>
</evidence>
<evidence type="ECO:0000313" key="3">
    <source>
        <dbReference type="EMBL" id="PAK93119.1"/>
    </source>
</evidence>
<dbReference type="KEGG" id="bcau:I6G59_09310"/>
<dbReference type="Proteomes" id="UP000216867">
    <property type="component" value="Unassembled WGS sequence"/>
</dbReference>
<dbReference type="InterPro" id="IPR028037">
    <property type="entry name" value="Antitoxin_Rv0909/MT0933"/>
</dbReference>
<evidence type="ECO:0000313" key="5">
    <source>
        <dbReference type="EMBL" id="VEW10307.1"/>
    </source>
</evidence>
<dbReference type="Proteomes" id="UP000076612">
    <property type="component" value="Unassembled WGS sequence"/>
</dbReference>
<dbReference type="EMBL" id="CP065682">
    <property type="protein sequence ID" value="QPS32238.1"/>
    <property type="molecule type" value="Genomic_DNA"/>
</dbReference>
<dbReference type="EMBL" id="LQQR01000022">
    <property type="protein sequence ID" value="KZE18398.1"/>
    <property type="molecule type" value="Genomic_DNA"/>
</dbReference>
<protein>
    <submittedName>
        <fullName evidence="4">Antitoxin</fullName>
    </submittedName>
</protein>
<evidence type="ECO:0000313" key="8">
    <source>
        <dbReference type="Proteomes" id="UP000386281"/>
    </source>
</evidence>
<gene>
    <name evidence="2" type="ORF">AVW13_12570</name>
    <name evidence="3" type="ORF">B8X04_15895</name>
    <name evidence="4" type="ORF">I6G59_09310</name>
    <name evidence="5" type="ORF">NCTC12391_00122</name>
</gene>
<evidence type="ECO:0000313" key="6">
    <source>
        <dbReference type="Proteomes" id="UP000076612"/>
    </source>
</evidence>
<dbReference type="Pfam" id="PF14013">
    <property type="entry name" value="MT0933_antitox"/>
    <property type="match status" value="1"/>
</dbReference>
<name>A0A165DXT9_9MICO</name>